<feature type="domain" description="Septum formation-related" evidence="2">
    <location>
        <begin position="73"/>
        <end position="297"/>
    </location>
</feature>
<sequence length="337" mass="35783">MTIDASTHARRRRSVTVVTVAALAGGVAAGAYEYSAPENRSPVSTGTQATAERPGGDAGGSGDRPPSFTDADRGTCITWDTAPDGRASNFSRVDCATPHRFEVATREDLSAYPTSEFGPTAAMPDKDRQARLTAELCEGPTMSYLNGALDPEGRYSISPILPPVASWEKGDRTMLCGVMVPDAAGRAQEVQGLAAEQDQSRAFPEGTCVRVDGELTTEVPCQEDHAWQVVSVVTLGQQFPDGWPPVEQQNDYLNGVCTKAAMDYIGGDDALYQSTLAPFWTTLQQQSWDAGSRTVNCALTKGDPGGGFATLNGDVTQGFTIDGAPPPPQPPRNPVRR</sequence>
<organism evidence="4 6">
    <name type="scientific">Corynebacterium bovis</name>
    <dbReference type="NCBI Taxonomy" id="36808"/>
    <lineage>
        <taxon>Bacteria</taxon>
        <taxon>Bacillati</taxon>
        <taxon>Actinomycetota</taxon>
        <taxon>Actinomycetes</taxon>
        <taxon>Mycobacteriales</taxon>
        <taxon>Corynebacteriaceae</taxon>
        <taxon>Corynebacterium</taxon>
    </lineage>
</organism>
<dbReference type="Proteomes" id="UP000276526">
    <property type="component" value="Unassembled WGS sequence"/>
</dbReference>
<dbReference type="EMBL" id="PQNK01000007">
    <property type="protein sequence ID" value="RRO86689.1"/>
    <property type="molecule type" value="Genomic_DNA"/>
</dbReference>
<keyword evidence="6" id="KW-1185">Reference proteome</keyword>
<accession>A0A3R8QJZ0</accession>
<comment type="caution">
    <text evidence="4">The sequence shown here is derived from an EMBL/GenBank/DDBJ whole genome shotgun (WGS) entry which is preliminary data.</text>
</comment>
<evidence type="ECO:0000313" key="6">
    <source>
        <dbReference type="Proteomes" id="UP000278422"/>
    </source>
</evidence>
<reference evidence="5 6" key="1">
    <citation type="submission" date="2018-01" db="EMBL/GenBank/DDBJ databases">
        <title>Twenty Corynebacterium bovis Genomes.</title>
        <authorList>
            <person name="Gulvik C.A."/>
        </authorList>
    </citation>
    <scope>NUCLEOTIDE SEQUENCE [LARGE SCALE GENOMIC DNA]</scope>
    <source>
        <strain evidence="4 6">16-2004</strain>
        <strain evidence="3 5">F6900</strain>
    </source>
</reference>
<gene>
    <name evidence="4" type="ORF">CXF42_06515</name>
    <name evidence="3" type="ORF">CXF48_05235</name>
</gene>
<dbReference type="Pfam" id="PF13845">
    <property type="entry name" value="Septum_form"/>
    <property type="match status" value="1"/>
</dbReference>
<evidence type="ECO:0000256" key="1">
    <source>
        <dbReference type="SAM" id="MobiDB-lite"/>
    </source>
</evidence>
<evidence type="ECO:0000313" key="5">
    <source>
        <dbReference type="Proteomes" id="UP000276526"/>
    </source>
</evidence>
<dbReference type="RefSeq" id="WP_125173789.1">
    <property type="nucleotide sequence ID" value="NZ_JALGIV010000002.1"/>
</dbReference>
<proteinExistence type="predicted"/>
<evidence type="ECO:0000259" key="2">
    <source>
        <dbReference type="Pfam" id="PF13845"/>
    </source>
</evidence>
<dbReference type="Proteomes" id="UP000278422">
    <property type="component" value="Unassembled WGS sequence"/>
</dbReference>
<name>A0A3R8QJZ0_9CORY</name>
<protein>
    <recommendedName>
        <fullName evidence="2">Septum formation-related domain-containing protein</fullName>
    </recommendedName>
</protein>
<dbReference type="EMBL" id="PQNQ01000015">
    <property type="protein sequence ID" value="RRQ03743.1"/>
    <property type="molecule type" value="Genomic_DNA"/>
</dbReference>
<evidence type="ECO:0000313" key="4">
    <source>
        <dbReference type="EMBL" id="RRQ03743.1"/>
    </source>
</evidence>
<feature type="compositionally biased region" description="Polar residues" evidence="1">
    <location>
        <begin position="41"/>
        <end position="50"/>
    </location>
</feature>
<evidence type="ECO:0000313" key="3">
    <source>
        <dbReference type="EMBL" id="RRO86689.1"/>
    </source>
</evidence>
<feature type="region of interest" description="Disordered" evidence="1">
    <location>
        <begin position="37"/>
        <end position="83"/>
    </location>
</feature>
<dbReference type="AlphaFoldDB" id="A0A3R8QJZ0"/>
<dbReference type="InterPro" id="IPR026004">
    <property type="entry name" value="Septum_form"/>
</dbReference>